<dbReference type="EMBL" id="CAJNOH010000012">
    <property type="protein sequence ID" value="CAF0749872.1"/>
    <property type="molecule type" value="Genomic_DNA"/>
</dbReference>
<dbReference type="Gene3D" id="3.30.1310.10">
    <property type="entry name" value="Nucleoid-associated protein YbaB-like domain"/>
    <property type="match status" value="1"/>
</dbReference>
<dbReference type="NCBIfam" id="TIGR00103">
    <property type="entry name" value="DNA_YbaB_EbfC"/>
    <property type="match status" value="1"/>
</dbReference>
<keyword evidence="1" id="KW-0238">DNA-binding</keyword>
<dbReference type="GO" id="GO:0005829">
    <property type="term" value="C:cytosol"/>
    <property type="evidence" value="ECO:0007669"/>
    <property type="project" value="TreeGrafter"/>
</dbReference>
<dbReference type="Proteomes" id="UP000663854">
    <property type="component" value="Unassembled WGS sequence"/>
</dbReference>
<keyword evidence="2" id="KW-0175">Coiled coil</keyword>
<name>A0A813P4T7_9BILA</name>
<evidence type="ECO:0000256" key="1">
    <source>
        <dbReference type="ARBA" id="ARBA00023125"/>
    </source>
</evidence>
<proteinExistence type="inferred from homology"/>
<dbReference type="Pfam" id="PF02575">
    <property type="entry name" value="YbaB_DNA_bd"/>
    <property type="match status" value="1"/>
</dbReference>
<comment type="caution">
    <text evidence="4">The sequence shown here is derived from an EMBL/GenBank/DDBJ whole genome shotgun (WGS) entry which is preliminary data.</text>
</comment>
<dbReference type="PANTHER" id="PTHR33449:SF1">
    <property type="entry name" value="NUCLEOID-ASSOCIATED PROTEIN YBAB"/>
    <property type="match status" value="1"/>
</dbReference>
<organism evidence="4 5">
    <name type="scientific">Rotaria sordida</name>
    <dbReference type="NCBI Taxonomy" id="392033"/>
    <lineage>
        <taxon>Eukaryota</taxon>
        <taxon>Metazoa</taxon>
        <taxon>Spiralia</taxon>
        <taxon>Gnathifera</taxon>
        <taxon>Rotifera</taxon>
        <taxon>Eurotatoria</taxon>
        <taxon>Bdelloidea</taxon>
        <taxon>Philodinida</taxon>
        <taxon>Philodinidae</taxon>
        <taxon>Rotaria</taxon>
    </lineage>
</organism>
<evidence type="ECO:0000313" key="5">
    <source>
        <dbReference type="Proteomes" id="UP000663854"/>
    </source>
</evidence>
<dbReference type="PANTHER" id="PTHR33449">
    <property type="entry name" value="NUCLEOID-ASSOCIATED PROTEIN YBAB"/>
    <property type="match status" value="1"/>
</dbReference>
<dbReference type="HAMAP" id="MF_00274">
    <property type="entry name" value="DNA_YbaB_EbfC"/>
    <property type="match status" value="1"/>
</dbReference>
<dbReference type="InterPro" id="IPR004401">
    <property type="entry name" value="YbaB/EbfC"/>
</dbReference>
<reference evidence="4" key="1">
    <citation type="submission" date="2021-02" db="EMBL/GenBank/DDBJ databases">
        <authorList>
            <person name="Nowell W R."/>
        </authorList>
    </citation>
    <scope>NUCLEOTIDE SEQUENCE</scope>
</reference>
<protein>
    <recommendedName>
        <fullName evidence="6">Nucleoid-associated protein</fullName>
    </recommendedName>
</protein>
<dbReference type="SUPFAM" id="SSF82607">
    <property type="entry name" value="YbaB-like"/>
    <property type="match status" value="1"/>
</dbReference>
<evidence type="ECO:0000313" key="4">
    <source>
        <dbReference type="EMBL" id="CAF0749872.1"/>
    </source>
</evidence>
<evidence type="ECO:0008006" key="6">
    <source>
        <dbReference type="Google" id="ProtNLM"/>
    </source>
</evidence>
<dbReference type="InterPro" id="IPR036894">
    <property type="entry name" value="YbaB-like_sf"/>
</dbReference>
<accession>A0A813P4T7</accession>
<dbReference type="PIRSF" id="PIRSF004555">
    <property type="entry name" value="UCP004555"/>
    <property type="match status" value="1"/>
</dbReference>
<evidence type="ECO:0000256" key="3">
    <source>
        <dbReference type="SAM" id="MobiDB-lite"/>
    </source>
</evidence>
<sequence length="106" mass="11242">MQPDINQMMRSVKKAQEELLKAQDELAKATVEGSAGGGAVKAVCAGNFQFQAIKIQAEAVDVNDMGMLEDLILTAINDATKKAQEMGEKKMANSMKGVSLPPGLGF</sequence>
<feature type="region of interest" description="Disordered" evidence="3">
    <location>
        <begin position="87"/>
        <end position="106"/>
    </location>
</feature>
<evidence type="ECO:0000256" key="2">
    <source>
        <dbReference type="SAM" id="Coils"/>
    </source>
</evidence>
<gene>
    <name evidence="4" type="ORF">PYM288_LOCUS2024</name>
</gene>
<feature type="coiled-coil region" evidence="2">
    <location>
        <begin position="5"/>
        <end position="32"/>
    </location>
</feature>
<dbReference type="AlphaFoldDB" id="A0A813P4T7"/>
<dbReference type="GO" id="GO:0003677">
    <property type="term" value="F:DNA binding"/>
    <property type="evidence" value="ECO:0007669"/>
    <property type="project" value="UniProtKB-KW"/>
</dbReference>